<accession>A0A482XT92</accession>
<sequence>MENTLLERKDSRTSTASKSNSEKKVNFCSKNDETGCSSDQDSSKKSSVDLSRHGSSRSRCSSHNGSVSPKVPRKFITTWRHACDRTKDRTKDFLKKWRTLPEGGSTTDMLDVEPDEKSTPATDTGWSVHVWTTWVSRCPSQEDESFQEGSMGEGATHLTRVQKDKLRHFFSNVFDIDKDDLISTQDFDSFSERLKHFADWTDNSSEFSTLQQVQQGFVDDFILTRNADKEIFNTRLEKEVVTIEEWLDVWGNLLLDARNVHDLPVWLQYLPKSIFRAINKTGSGTISREELSSFYSSVLGMGTHRVEEIIDEVYNAMTANGDHPLTYSIYRLCFANFLLGRHPNGCGQYIFGFVAKRVDCFPVDYSAMNTPTEELEQYSPGNKSNRHSVVV</sequence>
<name>A0A482XT92_LAOST</name>
<dbReference type="SUPFAM" id="SSF47473">
    <property type="entry name" value="EF-hand"/>
    <property type="match status" value="1"/>
</dbReference>
<feature type="region of interest" description="Disordered" evidence="2">
    <location>
        <begin position="104"/>
        <end position="123"/>
    </location>
</feature>
<dbReference type="STRING" id="195883.A0A482XT92"/>
<dbReference type="AlphaFoldDB" id="A0A482XT92"/>
<feature type="compositionally biased region" description="Basic and acidic residues" evidence="2">
    <location>
        <begin position="20"/>
        <end position="33"/>
    </location>
</feature>
<proteinExistence type="predicted"/>
<organism evidence="4 5">
    <name type="scientific">Laodelphax striatellus</name>
    <name type="common">Small brown planthopper</name>
    <name type="synonym">Delphax striatella</name>
    <dbReference type="NCBI Taxonomy" id="195883"/>
    <lineage>
        <taxon>Eukaryota</taxon>
        <taxon>Metazoa</taxon>
        <taxon>Ecdysozoa</taxon>
        <taxon>Arthropoda</taxon>
        <taxon>Hexapoda</taxon>
        <taxon>Insecta</taxon>
        <taxon>Pterygota</taxon>
        <taxon>Neoptera</taxon>
        <taxon>Paraneoptera</taxon>
        <taxon>Hemiptera</taxon>
        <taxon>Auchenorrhyncha</taxon>
        <taxon>Fulgoroidea</taxon>
        <taxon>Delphacidae</taxon>
        <taxon>Criomorphinae</taxon>
        <taxon>Laodelphax</taxon>
    </lineage>
</organism>
<dbReference type="SMR" id="A0A482XT92"/>
<evidence type="ECO:0000256" key="2">
    <source>
        <dbReference type="SAM" id="MobiDB-lite"/>
    </source>
</evidence>
<dbReference type="Proteomes" id="UP000291343">
    <property type="component" value="Unassembled WGS sequence"/>
</dbReference>
<keyword evidence="5" id="KW-1185">Reference proteome</keyword>
<comment type="caution">
    <text evidence="4">The sequence shown here is derived from an EMBL/GenBank/DDBJ whole genome shotgun (WGS) entry which is preliminary data.</text>
</comment>
<keyword evidence="1" id="KW-0106">Calcium</keyword>
<evidence type="ECO:0000259" key="3">
    <source>
        <dbReference type="PROSITE" id="PS50222"/>
    </source>
</evidence>
<evidence type="ECO:0000313" key="5">
    <source>
        <dbReference type="Proteomes" id="UP000291343"/>
    </source>
</evidence>
<dbReference type="EMBL" id="QKKF02001097">
    <property type="protein sequence ID" value="RZF48707.1"/>
    <property type="molecule type" value="Genomic_DNA"/>
</dbReference>
<evidence type="ECO:0000313" key="4">
    <source>
        <dbReference type="EMBL" id="RZF48707.1"/>
    </source>
</evidence>
<feature type="compositionally biased region" description="Basic and acidic residues" evidence="2">
    <location>
        <begin position="41"/>
        <end position="52"/>
    </location>
</feature>
<dbReference type="InterPro" id="IPR011992">
    <property type="entry name" value="EF-hand-dom_pair"/>
</dbReference>
<dbReference type="InterPro" id="IPR018247">
    <property type="entry name" value="EF_Hand_1_Ca_BS"/>
</dbReference>
<dbReference type="InterPro" id="IPR002048">
    <property type="entry name" value="EF_hand_dom"/>
</dbReference>
<feature type="domain" description="EF-hand" evidence="3">
    <location>
        <begin position="272"/>
        <end position="301"/>
    </location>
</feature>
<dbReference type="PROSITE" id="PS50222">
    <property type="entry name" value="EF_HAND_2"/>
    <property type="match status" value="1"/>
</dbReference>
<protein>
    <recommendedName>
        <fullName evidence="3">EF-hand domain-containing protein</fullName>
    </recommendedName>
</protein>
<dbReference type="InParanoid" id="A0A482XT92"/>
<evidence type="ECO:0000256" key="1">
    <source>
        <dbReference type="ARBA" id="ARBA00022837"/>
    </source>
</evidence>
<dbReference type="PROSITE" id="PS00018">
    <property type="entry name" value="EF_HAND_1"/>
    <property type="match status" value="1"/>
</dbReference>
<feature type="compositionally biased region" description="Low complexity" evidence="2">
    <location>
        <begin position="57"/>
        <end position="68"/>
    </location>
</feature>
<reference evidence="4 5" key="1">
    <citation type="journal article" date="2017" name="Gigascience">
        <title>Genome sequence of the small brown planthopper, Laodelphax striatellus.</title>
        <authorList>
            <person name="Zhu J."/>
            <person name="Jiang F."/>
            <person name="Wang X."/>
            <person name="Yang P."/>
            <person name="Bao Y."/>
            <person name="Zhao W."/>
            <person name="Wang W."/>
            <person name="Lu H."/>
            <person name="Wang Q."/>
            <person name="Cui N."/>
            <person name="Li J."/>
            <person name="Chen X."/>
            <person name="Luo L."/>
            <person name="Yu J."/>
            <person name="Kang L."/>
            <person name="Cui F."/>
        </authorList>
    </citation>
    <scope>NUCLEOTIDE SEQUENCE [LARGE SCALE GENOMIC DNA]</scope>
    <source>
        <strain evidence="4">Lst14</strain>
    </source>
</reference>
<dbReference type="Gene3D" id="1.10.238.10">
    <property type="entry name" value="EF-hand"/>
    <property type="match status" value="1"/>
</dbReference>
<gene>
    <name evidence="4" type="ORF">LSTR_LSTR011337</name>
</gene>
<feature type="compositionally biased region" description="Basic and acidic residues" evidence="2">
    <location>
        <begin position="1"/>
        <end position="12"/>
    </location>
</feature>
<feature type="region of interest" description="Disordered" evidence="2">
    <location>
        <begin position="1"/>
        <end position="71"/>
    </location>
</feature>
<dbReference type="OrthoDB" id="6041230at2759"/>
<dbReference type="GO" id="GO:0005509">
    <property type="term" value="F:calcium ion binding"/>
    <property type="evidence" value="ECO:0007669"/>
    <property type="project" value="InterPro"/>
</dbReference>